<gene>
    <name evidence="2" type="ORF">CVH13_01262</name>
</gene>
<dbReference type="PANTHER" id="PTHR47099">
    <property type="entry name" value="METHYLCOBAMIDE:COM METHYLTRANSFERASE MTBA"/>
    <property type="match status" value="1"/>
</dbReference>
<dbReference type="EMBL" id="PHFD01000254">
    <property type="protein sequence ID" value="PKH46079.1"/>
    <property type="molecule type" value="Genomic_DNA"/>
</dbReference>
<dbReference type="InterPro" id="IPR000257">
    <property type="entry name" value="Uroporphyrinogen_deCOase"/>
</dbReference>
<sequence>MKELTEKERLLRAIGCKAVDKVPVASFTQTATLELMKASGAYWPKAHREARLMSTLAVAGHAETCLEAVRLPFGLTGEAATMGCGVNYHEDKTDFTPSVERGLPDYDNIRLPEPCEGIMGVIIEAVKMSRETVGDDIPIIVGVTGPF</sequence>
<comment type="caution">
    <text evidence="2">The sequence shown here is derived from an EMBL/GenBank/DDBJ whole genome shotgun (WGS) entry which is preliminary data.</text>
</comment>
<accession>A0A2J1DVD2</accession>
<dbReference type="Pfam" id="PF01208">
    <property type="entry name" value="URO-D"/>
    <property type="match status" value="1"/>
</dbReference>
<feature type="domain" description="Uroporphyrinogen decarboxylase (URO-D)" evidence="1">
    <location>
        <begin position="5"/>
        <end position="147"/>
    </location>
</feature>
<dbReference type="GO" id="GO:0006779">
    <property type="term" value="P:porphyrin-containing compound biosynthetic process"/>
    <property type="evidence" value="ECO:0007669"/>
    <property type="project" value="InterPro"/>
</dbReference>
<reference evidence="2 3" key="1">
    <citation type="journal article" date="2017" name="FEMS Microbiol. Ecol.">
        <title>Reconstructed genomes of novel Dehalococcoides mccartyi strains from 1,2,3,4-tetrachlorodibenzo-p-dioxin-dechlorinating enrichment cultures reveal divergent reductive dehalogenase gene profiles.</title>
        <authorList>
            <person name="Dam H.T."/>
            <person name="Vollmers J."/>
            <person name="Kaster A.K."/>
            <person name="Haggblom M.M."/>
        </authorList>
    </citation>
    <scope>NUCLEOTIDE SEQUENCE [LARGE SCALE GENOMIC DNA]</scope>
    <source>
        <strain evidence="2 3">H1-3-2.001</strain>
    </source>
</reference>
<dbReference type="GO" id="GO:0004853">
    <property type="term" value="F:uroporphyrinogen decarboxylase activity"/>
    <property type="evidence" value="ECO:0007669"/>
    <property type="project" value="InterPro"/>
</dbReference>
<dbReference type="InterPro" id="IPR038071">
    <property type="entry name" value="UROD/MetE-like_sf"/>
</dbReference>
<dbReference type="Proteomes" id="UP000233649">
    <property type="component" value="Unassembled WGS sequence"/>
</dbReference>
<feature type="non-terminal residue" evidence="2">
    <location>
        <position position="147"/>
    </location>
</feature>
<dbReference type="AlphaFoldDB" id="A0A2J1DVD2"/>
<proteinExistence type="predicted"/>
<dbReference type="PANTHER" id="PTHR47099:SF1">
    <property type="entry name" value="METHYLCOBAMIDE:COM METHYLTRANSFERASE MTBA"/>
    <property type="match status" value="1"/>
</dbReference>
<dbReference type="Gene3D" id="3.20.20.210">
    <property type="match status" value="1"/>
</dbReference>
<protein>
    <recommendedName>
        <fullName evidence="1">Uroporphyrinogen decarboxylase (URO-D) domain-containing protein</fullName>
    </recommendedName>
</protein>
<evidence type="ECO:0000313" key="2">
    <source>
        <dbReference type="EMBL" id="PKH46079.1"/>
    </source>
</evidence>
<name>A0A2J1DVD2_9CHLR</name>
<evidence type="ECO:0000259" key="1">
    <source>
        <dbReference type="Pfam" id="PF01208"/>
    </source>
</evidence>
<dbReference type="InterPro" id="IPR052024">
    <property type="entry name" value="Methanogen_methyltrans"/>
</dbReference>
<organism evidence="2 3">
    <name type="scientific">Dehalococcoides mccartyi</name>
    <dbReference type="NCBI Taxonomy" id="61435"/>
    <lineage>
        <taxon>Bacteria</taxon>
        <taxon>Bacillati</taxon>
        <taxon>Chloroflexota</taxon>
        <taxon>Dehalococcoidia</taxon>
        <taxon>Dehalococcoidales</taxon>
        <taxon>Dehalococcoidaceae</taxon>
        <taxon>Dehalococcoides</taxon>
    </lineage>
</organism>
<dbReference type="SUPFAM" id="SSF51726">
    <property type="entry name" value="UROD/MetE-like"/>
    <property type="match status" value="1"/>
</dbReference>
<evidence type="ECO:0000313" key="3">
    <source>
        <dbReference type="Proteomes" id="UP000233649"/>
    </source>
</evidence>